<dbReference type="SUPFAM" id="SSF48508">
    <property type="entry name" value="Nuclear receptor ligand-binding domain"/>
    <property type="match status" value="1"/>
</dbReference>
<comment type="caution">
    <text evidence="12">The sequence shown here is derived from an EMBL/GenBank/DDBJ whole genome shotgun (WGS) entry which is preliminary data.</text>
</comment>
<dbReference type="PROSITE" id="PS51843">
    <property type="entry name" value="NR_LBD"/>
    <property type="match status" value="1"/>
</dbReference>
<dbReference type="InterPro" id="IPR035500">
    <property type="entry name" value="NHR-like_dom_sf"/>
</dbReference>
<evidence type="ECO:0000259" key="10">
    <source>
        <dbReference type="PROSITE" id="PS51030"/>
    </source>
</evidence>
<dbReference type="InterPro" id="IPR001723">
    <property type="entry name" value="Nuclear_hrmn_rcpt"/>
</dbReference>
<keyword evidence="13" id="KW-1185">Reference proteome</keyword>
<dbReference type="Gene3D" id="1.10.565.10">
    <property type="entry name" value="Retinoid X Receptor"/>
    <property type="match status" value="1"/>
</dbReference>
<accession>A0AAD9QI00</accession>
<evidence type="ECO:0000256" key="4">
    <source>
        <dbReference type="ARBA" id="ARBA00023015"/>
    </source>
</evidence>
<dbReference type="InterPro" id="IPR000536">
    <property type="entry name" value="Nucl_hrmn_rcpt_lig-bd"/>
</dbReference>
<dbReference type="GO" id="GO:0008270">
    <property type="term" value="F:zinc ion binding"/>
    <property type="evidence" value="ECO:0007669"/>
    <property type="project" value="UniProtKB-KW"/>
</dbReference>
<name>A0AAD9QI00_ACRCE</name>
<keyword evidence="7" id="KW-0675">Receptor</keyword>
<dbReference type="Pfam" id="PF00105">
    <property type="entry name" value="zf-C4"/>
    <property type="match status" value="1"/>
</dbReference>
<evidence type="ECO:0000259" key="11">
    <source>
        <dbReference type="PROSITE" id="PS51843"/>
    </source>
</evidence>
<dbReference type="PROSITE" id="PS51030">
    <property type="entry name" value="NUCLEAR_REC_DBD_2"/>
    <property type="match status" value="1"/>
</dbReference>
<keyword evidence="4" id="KW-0805">Transcription regulation</keyword>
<keyword evidence="8" id="KW-0539">Nucleus</keyword>
<feature type="compositionally biased region" description="Polar residues" evidence="9">
    <location>
        <begin position="114"/>
        <end position="123"/>
    </location>
</feature>
<gene>
    <name evidence="12" type="ORF">P5673_015060</name>
</gene>
<evidence type="ECO:0000313" key="13">
    <source>
        <dbReference type="Proteomes" id="UP001249851"/>
    </source>
</evidence>
<evidence type="ECO:0000256" key="1">
    <source>
        <dbReference type="ARBA" id="ARBA00022723"/>
    </source>
</evidence>
<dbReference type="Pfam" id="PF00104">
    <property type="entry name" value="Hormone_recep"/>
    <property type="match status" value="1"/>
</dbReference>
<dbReference type="EMBL" id="JARQWQ010000031">
    <property type="protein sequence ID" value="KAK2561701.1"/>
    <property type="molecule type" value="Genomic_DNA"/>
</dbReference>
<feature type="domain" description="Nuclear receptor" evidence="10">
    <location>
        <begin position="24"/>
        <end position="99"/>
    </location>
</feature>
<feature type="domain" description="NR LBD" evidence="11">
    <location>
        <begin position="306"/>
        <end position="512"/>
    </location>
</feature>
<feature type="region of interest" description="Disordered" evidence="9">
    <location>
        <begin position="262"/>
        <end position="289"/>
    </location>
</feature>
<dbReference type="InterPro" id="IPR050274">
    <property type="entry name" value="Nuclear_hormone_rcpt_NR2"/>
</dbReference>
<evidence type="ECO:0000256" key="9">
    <source>
        <dbReference type="SAM" id="MobiDB-lite"/>
    </source>
</evidence>
<keyword evidence="6" id="KW-0804">Transcription</keyword>
<proteinExistence type="predicted"/>
<dbReference type="GO" id="GO:0043565">
    <property type="term" value="F:sequence-specific DNA binding"/>
    <property type="evidence" value="ECO:0007669"/>
    <property type="project" value="InterPro"/>
</dbReference>
<sequence length="512" mass="57432">MEDVDPESTDSSDKNTKKKRVLEDKACEVCGDRSTGKHYGVFSCDGCSGFYKRTCRRSEPWLCKAQGNCPVDKSSRNDCKACRLKKCIEIGMNLEGVYRRFKYNEDLIQSSSRETAVDNSTSDMRLDVTPPPKPQGFSVVSPQMRIIEAKSVMIKTEEQEDHHQQQSQHEHPFTTMEIENRLKSLGSPRYFEETPGEEYLAEPSDSLAGDKDHNSPARPVHQTTPLTTMSTSMVTSSMRASFASPNNNMNFRHGVTVTASPSHRFQQNGHKSPPPSMNKSVTQEPELSGSRMGCTAVMSFRNSKRQLSAFQITMAELHQAVEPLSFHTSEPLHDMASRLLTSSLRFGRRLPCFRRLPFRDQVILLEEAWREMLLLDSVFWGSSLSPGASSEAESGSREQELKTVHETLGPLKTLKLESPEYACLKAIILFRTNTHGLKAADQVEQLQDEAQLLLADYVWSRLPVQPARFGKILLSVAALRSLAEKPIDQLFFSAVPGKDMFESILSQVISSN</sequence>
<organism evidence="12 13">
    <name type="scientific">Acropora cervicornis</name>
    <name type="common">Staghorn coral</name>
    <dbReference type="NCBI Taxonomy" id="6130"/>
    <lineage>
        <taxon>Eukaryota</taxon>
        <taxon>Metazoa</taxon>
        <taxon>Cnidaria</taxon>
        <taxon>Anthozoa</taxon>
        <taxon>Hexacorallia</taxon>
        <taxon>Scleractinia</taxon>
        <taxon>Astrocoeniina</taxon>
        <taxon>Acroporidae</taxon>
        <taxon>Acropora</taxon>
    </lineage>
</organism>
<keyword evidence="1" id="KW-0479">Metal-binding</keyword>
<dbReference type="InterPro" id="IPR001628">
    <property type="entry name" value="Znf_hrmn_rcpt"/>
</dbReference>
<protein>
    <submittedName>
        <fullName evidence="12">Photoreceptor-specific nuclear receptor</fullName>
    </submittedName>
</protein>
<evidence type="ECO:0000256" key="5">
    <source>
        <dbReference type="ARBA" id="ARBA00023125"/>
    </source>
</evidence>
<feature type="region of interest" description="Disordered" evidence="9">
    <location>
        <begin position="114"/>
        <end position="138"/>
    </location>
</feature>
<dbReference type="GO" id="GO:0003700">
    <property type="term" value="F:DNA-binding transcription factor activity"/>
    <property type="evidence" value="ECO:0007669"/>
    <property type="project" value="InterPro"/>
</dbReference>
<dbReference type="Proteomes" id="UP001249851">
    <property type="component" value="Unassembled WGS sequence"/>
</dbReference>
<evidence type="ECO:0000256" key="6">
    <source>
        <dbReference type="ARBA" id="ARBA00023163"/>
    </source>
</evidence>
<dbReference type="PANTHER" id="PTHR24083">
    <property type="entry name" value="NUCLEAR HORMONE RECEPTOR"/>
    <property type="match status" value="1"/>
</dbReference>
<dbReference type="PRINTS" id="PR00398">
    <property type="entry name" value="STRDHORMONER"/>
</dbReference>
<evidence type="ECO:0000256" key="3">
    <source>
        <dbReference type="ARBA" id="ARBA00022833"/>
    </source>
</evidence>
<reference evidence="12" key="2">
    <citation type="journal article" date="2023" name="Science">
        <title>Genomic signatures of disease resistance in endangered staghorn corals.</title>
        <authorList>
            <person name="Vollmer S.V."/>
            <person name="Selwyn J.D."/>
            <person name="Despard B.A."/>
            <person name="Roesel C.L."/>
        </authorList>
    </citation>
    <scope>NUCLEOTIDE SEQUENCE</scope>
    <source>
        <strain evidence="12">K2</strain>
    </source>
</reference>
<dbReference type="PRINTS" id="PR00047">
    <property type="entry name" value="STROIDFINGER"/>
</dbReference>
<evidence type="ECO:0000256" key="2">
    <source>
        <dbReference type="ARBA" id="ARBA00022771"/>
    </source>
</evidence>
<dbReference type="CDD" id="cd06916">
    <property type="entry name" value="NR_DBD_like"/>
    <property type="match status" value="1"/>
</dbReference>
<evidence type="ECO:0000313" key="12">
    <source>
        <dbReference type="EMBL" id="KAK2561701.1"/>
    </source>
</evidence>
<keyword evidence="3" id="KW-0862">Zinc</keyword>
<keyword evidence="5" id="KW-0238">DNA-binding</keyword>
<feature type="region of interest" description="Disordered" evidence="9">
    <location>
        <begin position="188"/>
        <end position="224"/>
    </location>
</feature>
<dbReference type="SUPFAM" id="SSF57716">
    <property type="entry name" value="Glucocorticoid receptor-like (DNA-binding domain)"/>
    <property type="match status" value="1"/>
</dbReference>
<dbReference type="Gene3D" id="3.30.50.10">
    <property type="entry name" value="Erythroid Transcription Factor GATA-1, subunit A"/>
    <property type="match status" value="1"/>
</dbReference>
<dbReference type="SMART" id="SM00430">
    <property type="entry name" value="HOLI"/>
    <property type="match status" value="1"/>
</dbReference>
<reference evidence="12" key="1">
    <citation type="journal article" date="2023" name="G3 (Bethesda)">
        <title>Whole genome assembly and annotation of the endangered Caribbean coral Acropora cervicornis.</title>
        <authorList>
            <person name="Selwyn J.D."/>
            <person name="Vollmer S.V."/>
        </authorList>
    </citation>
    <scope>NUCLEOTIDE SEQUENCE</scope>
    <source>
        <strain evidence="12">K2</strain>
    </source>
</reference>
<dbReference type="AlphaFoldDB" id="A0AAD9QI00"/>
<evidence type="ECO:0000256" key="7">
    <source>
        <dbReference type="ARBA" id="ARBA00023170"/>
    </source>
</evidence>
<evidence type="ECO:0000256" key="8">
    <source>
        <dbReference type="ARBA" id="ARBA00023242"/>
    </source>
</evidence>
<keyword evidence="2" id="KW-0863">Zinc-finger</keyword>
<dbReference type="InterPro" id="IPR013088">
    <property type="entry name" value="Znf_NHR/GATA"/>
</dbReference>
<dbReference type="SMART" id="SM00399">
    <property type="entry name" value="ZnF_C4"/>
    <property type="match status" value="1"/>
</dbReference>